<name>A0ABU1I5C0_9BURK</name>
<comment type="caution">
    <text evidence="1">The sequence shown here is derived from an EMBL/GenBank/DDBJ whole genome shotgun (WGS) entry which is preliminary data.</text>
</comment>
<dbReference type="Proteomes" id="UP001267710">
    <property type="component" value="Unassembled WGS sequence"/>
</dbReference>
<accession>A0ABU1I5C0</accession>
<organism evidence="1 2">
    <name type="scientific">Paracidovorax wautersii</name>
    <dbReference type="NCBI Taxonomy" id="1177982"/>
    <lineage>
        <taxon>Bacteria</taxon>
        <taxon>Pseudomonadati</taxon>
        <taxon>Pseudomonadota</taxon>
        <taxon>Betaproteobacteria</taxon>
        <taxon>Burkholderiales</taxon>
        <taxon>Comamonadaceae</taxon>
        <taxon>Paracidovorax</taxon>
    </lineage>
</organism>
<evidence type="ECO:0000313" key="2">
    <source>
        <dbReference type="Proteomes" id="UP001267710"/>
    </source>
</evidence>
<protein>
    <submittedName>
        <fullName evidence="1">Uncharacterized protein</fullName>
    </submittedName>
</protein>
<sequence length="38" mass="4133">MRKMILMAIAGYLWKKYQAQKTSGARAAAVPSTPPAQP</sequence>
<gene>
    <name evidence="1" type="ORF">QE399_000107</name>
</gene>
<dbReference type="EMBL" id="JAVIZX010000001">
    <property type="protein sequence ID" value="MDR6212418.1"/>
    <property type="molecule type" value="Genomic_DNA"/>
</dbReference>
<proteinExistence type="predicted"/>
<reference evidence="1 2" key="1">
    <citation type="submission" date="2023-08" db="EMBL/GenBank/DDBJ databases">
        <title>Functional and genomic diversity of the sorghum phyllosphere microbiome.</title>
        <authorList>
            <person name="Shade A."/>
        </authorList>
    </citation>
    <scope>NUCLEOTIDE SEQUENCE [LARGE SCALE GENOMIC DNA]</scope>
    <source>
        <strain evidence="1 2">SORGH_AS_0335</strain>
    </source>
</reference>
<evidence type="ECO:0000313" key="1">
    <source>
        <dbReference type="EMBL" id="MDR6212418.1"/>
    </source>
</evidence>
<keyword evidence="2" id="KW-1185">Reference proteome</keyword>